<name>A0A3M8DCT7_9BACL</name>
<feature type="coiled-coil region" evidence="5">
    <location>
        <begin position="99"/>
        <end position="126"/>
    </location>
</feature>
<keyword evidence="6" id="KW-0812">Transmembrane</keyword>
<sequence length="425" mass="48282">MQNLLLSISLVVNAIILVLLVMLLLRKGNQKPQEQLKQHLYALEKAQEKVERSLKEEAIHNRQEGNAAAKQMREELTHSLGTFHKTMSSQLHELTLMNERKLEQVRQTLEEKLVQLQEDNGRRLEQMRQTVDEKLHATLEQRLGDSFKMISERLEQVHRGLGEMQSIAAGVGDLKRVLSNVKTRGTLGEIALESLLEQIMTVEQYEKNVAVKSGRSERVEFAIKLPAGDSPDSHVWLPIDSKFPLEDYQRLLDAQESGDVQLAAEAAKALETRVKLEARTIRDKYIEPPHTTEFALLFLPIEGLYAEVLRRPGLWDALQREHRVIVTGPSTLSALLNSLQMGFRTLAIQKRSSEVWKLLGAAKTEFGKFGDVLEKTQKKLQEATNAIDSAKVRTRAIERNLRNVEELPTAEANRMFPELETVPLD</sequence>
<dbReference type="InterPro" id="IPR003798">
    <property type="entry name" value="DNA_recombination_RmuC"/>
</dbReference>
<evidence type="ECO:0000256" key="1">
    <source>
        <dbReference type="ARBA" id="ARBA00003416"/>
    </source>
</evidence>
<evidence type="ECO:0000256" key="5">
    <source>
        <dbReference type="SAM" id="Coils"/>
    </source>
</evidence>
<dbReference type="PANTHER" id="PTHR30563:SF0">
    <property type="entry name" value="DNA RECOMBINATION PROTEIN RMUC"/>
    <property type="match status" value="1"/>
</dbReference>
<comment type="similarity">
    <text evidence="2">Belongs to the RmuC family.</text>
</comment>
<comment type="function">
    <text evidence="1">Involved in DNA recombination.</text>
</comment>
<dbReference type="Proteomes" id="UP000271031">
    <property type="component" value="Unassembled WGS sequence"/>
</dbReference>
<gene>
    <name evidence="7" type="primary">rmuC</name>
    <name evidence="7" type="ORF">EDM56_18565</name>
</gene>
<dbReference type="EMBL" id="RHHQ01000014">
    <property type="protein sequence ID" value="RNB85409.1"/>
    <property type="molecule type" value="Genomic_DNA"/>
</dbReference>
<dbReference type="RefSeq" id="WP_122919414.1">
    <property type="nucleotide sequence ID" value="NZ_RHHQ01000014.1"/>
</dbReference>
<proteinExistence type="inferred from homology"/>
<dbReference type="GO" id="GO:0006310">
    <property type="term" value="P:DNA recombination"/>
    <property type="evidence" value="ECO:0007669"/>
    <property type="project" value="UniProtKB-KW"/>
</dbReference>
<evidence type="ECO:0000256" key="2">
    <source>
        <dbReference type="ARBA" id="ARBA00009840"/>
    </source>
</evidence>
<dbReference type="Pfam" id="PF02646">
    <property type="entry name" value="RmuC"/>
    <property type="match status" value="1"/>
</dbReference>
<keyword evidence="8" id="KW-1185">Reference proteome</keyword>
<comment type="caution">
    <text evidence="7">The sequence shown here is derived from an EMBL/GenBank/DDBJ whole genome shotgun (WGS) entry which is preliminary data.</text>
</comment>
<keyword evidence="6" id="KW-1133">Transmembrane helix</keyword>
<accession>A0A3M8DCT7</accession>
<reference evidence="7 8" key="1">
    <citation type="submission" date="2018-10" db="EMBL/GenBank/DDBJ databases">
        <title>Phylogenomics of Brevibacillus.</title>
        <authorList>
            <person name="Dunlap C."/>
        </authorList>
    </citation>
    <scope>NUCLEOTIDE SEQUENCE [LARGE SCALE GENOMIC DNA]</scope>
    <source>
        <strain evidence="7 8">JCM 15716</strain>
    </source>
</reference>
<keyword evidence="4" id="KW-0233">DNA recombination</keyword>
<keyword evidence="3 5" id="KW-0175">Coiled coil</keyword>
<dbReference type="PANTHER" id="PTHR30563">
    <property type="entry name" value="DNA RECOMBINATION PROTEIN RMUC"/>
    <property type="match status" value="1"/>
</dbReference>
<feature type="coiled-coil region" evidence="5">
    <location>
        <begin position="373"/>
        <end position="407"/>
    </location>
</feature>
<dbReference type="AlphaFoldDB" id="A0A3M8DCT7"/>
<evidence type="ECO:0000313" key="7">
    <source>
        <dbReference type="EMBL" id="RNB85409.1"/>
    </source>
</evidence>
<feature type="coiled-coil region" evidence="5">
    <location>
        <begin position="36"/>
        <end position="75"/>
    </location>
</feature>
<feature type="transmembrane region" description="Helical" evidence="6">
    <location>
        <begin position="6"/>
        <end position="25"/>
    </location>
</feature>
<evidence type="ECO:0000256" key="4">
    <source>
        <dbReference type="ARBA" id="ARBA00023172"/>
    </source>
</evidence>
<evidence type="ECO:0000256" key="6">
    <source>
        <dbReference type="SAM" id="Phobius"/>
    </source>
</evidence>
<evidence type="ECO:0000313" key="8">
    <source>
        <dbReference type="Proteomes" id="UP000271031"/>
    </source>
</evidence>
<organism evidence="7 8">
    <name type="scientific">Brevibacillus fluminis</name>
    <dbReference type="NCBI Taxonomy" id="511487"/>
    <lineage>
        <taxon>Bacteria</taxon>
        <taxon>Bacillati</taxon>
        <taxon>Bacillota</taxon>
        <taxon>Bacilli</taxon>
        <taxon>Bacillales</taxon>
        <taxon>Paenibacillaceae</taxon>
        <taxon>Brevibacillus</taxon>
    </lineage>
</organism>
<dbReference type="OrthoDB" id="370725at2"/>
<protein>
    <submittedName>
        <fullName evidence="7">DNA recombination protein RmuC</fullName>
    </submittedName>
</protein>
<keyword evidence="6" id="KW-0472">Membrane</keyword>
<evidence type="ECO:0000256" key="3">
    <source>
        <dbReference type="ARBA" id="ARBA00023054"/>
    </source>
</evidence>